<dbReference type="Pfam" id="PF05096">
    <property type="entry name" value="Glu_cyclase_2"/>
    <property type="match status" value="1"/>
</dbReference>
<dbReference type="InterPro" id="IPR007788">
    <property type="entry name" value="QCT"/>
</dbReference>
<sequence>MNLYKFLITIVLLIFTSSCSQDEKKYFHIKKSNLNEELTSNDTLEIEFSSNRFNKIDEIKCTFQDLDYTFKESLVKIPLSDIKLGKWTLNVQISAEDHTEKQSKEVQILNHQRPIIYSYEIIDEFPHDSKAYTQGLEFYGDTLYESTGQYGQSSLRKLHLESGEVLQQINLSKQYFGEGLTILNNQIFQLTWREGVGFIYDLQSFERIDEFEYTTGNEGWGLCNDGELIYKSDGSEKIWIINPTSLSVVSHIQPTTHKGKSSRLNELEWVDGKIYANTYQKEGVAIINPTNGAVEGIIDLRGLKDQVKQHKKLDVLNGIAYHKNAQRLFVTGKNWNKLFEIKIIKK</sequence>
<name>A0A967E3H4_9FLAO</name>
<evidence type="ECO:0000313" key="2">
    <source>
        <dbReference type="Proteomes" id="UP000643701"/>
    </source>
</evidence>
<organism evidence="1 2">
    <name type="scientific">Psychroflexus maritimus</name>
    <dbReference type="NCBI Taxonomy" id="2714865"/>
    <lineage>
        <taxon>Bacteria</taxon>
        <taxon>Pseudomonadati</taxon>
        <taxon>Bacteroidota</taxon>
        <taxon>Flavobacteriia</taxon>
        <taxon>Flavobacteriales</taxon>
        <taxon>Flavobacteriaceae</taxon>
        <taxon>Psychroflexus</taxon>
    </lineage>
</organism>
<comment type="caution">
    <text evidence="1">The sequence shown here is derived from an EMBL/GenBank/DDBJ whole genome shotgun (WGS) entry which is preliminary data.</text>
</comment>
<dbReference type="EMBL" id="JAANAS010000094">
    <property type="protein sequence ID" value="NGZ90709.1"/>
    <property type="molecule type" value="Genomic_DNA"/>
</dbReference>
<protein>
    <submittedName>
        <fullName evidence="1">Glutaminyl-peptide cyclotransferase</fullName>
    </submittedName>
</protein>
<gene>
    <name evidence="1" type="ORF">G7034_10645</name>
</gene>
<dbReference type="PANTHER" id="PTHR31270:SF1">
    <property type="entry name" value="GLUTAMINYL-PEPTIDE CYCLOTRANSFERASE"/>
    <property type="match status" value="1"/>
</dbReference>
<dbReference type="SUPFAM" id="SSF50969">
    <property type="entry name" value="YVTN repeat-like/Quinoprotein amine dehydrogenase"/>
    <property type="match status" value="1"/>
</dbReference>
<dbReference type="GO" id="GO:0016603">
    <property type="term" value="F:glutaminyl-peptide cyclotransferase activity"/>
    <property type="evidence" value="ECO:0007669"/>
    <property type="project" value="InterPro"/>
</dbReference>
<dbReference type="Gene3D" id="2.130.10.10">
    <property type="entry name" value="YVTN repeat-like/Quinoprotein amine dehydrogenase"/>
    <property type="match status" value="1"/>
</dbReference>
<proteinExistence type="predicted"/>
<keyword evidence="2" id="KW-1185">Reference proteome</keyword>
<evidence type="ECO:0000313" key="1">
    <source>
        <dbReference type="EMBL" id="NGZ90709.1"/>
    </source>
</evidence>
<dbReference type="InterPro" id="IPR011044">
    <property type="entry name" value="Quino_amine_DH_bsu"/>
</dbReference>
<dbReference type="AlphaFoldDB" id="A0A967E3H4"/>
<accession>A0A967E3H4</accession>
<dbReference type="RefSeq" id="WP_166400941.1">
    <property type="nucleotide sequence ID" value="NZ_JAANAS010000094.1"/>
</dbReference>
<dbReference type="PANTHER" id="PTHR31270">
    <property type="entry name" value="GLUTAMINYL-PEPTIDE CYCLOTRANSFERASE"/>
    <property type="match status" value="1"/>
</dbReference>
<reference evidence="1" key="1">
    <citation type="submission" date="2020-03" db="EMBL/GenBank/DDBJ databases">
        <title>Psychroflexus Maritimus sp. nov., isolate from marine sediment.</title>
        <authorList>
            <person name="Zhong Y.-L."/>
        </authorList>
    </citation>
    <scope>NUCLEOTIDE SEQUENCE</scope>
    <source>
        <strain evidence="1">C1</strain>
    </source>
</reference>
<dbReference type="Proteomes" id="UP000643701">
    <property type="component" value="Unassembled WGS sequence"/>
</dbReference>
<dbReference type="PROSITE" id="PS51257">
    <property type="entry name" value="PROKAR_LIPOPROTEIN"/>
    <property type="match status" value="1"/>
</dbReference>
<dbReference type="InterPro" id="IPR015943">
    <property type="entry name" value="WD40/YVTN_repeat-like_dom_sf"/>
</dbReference>